<evidence type="ECO:0000313" key="2">
    <source>
        <dbReference type="EMBL" id="CZF78480.1"/>
    </source>
</evidence>
<evidence type="ECO:0000256" key="1">
    <source>
        <dbReference type="SAM" id="SignalP"/>
    </source>
</evidence>
<keyword evidence="3" id="KW-1185">Reference proteome</keyword>
<dbReference type="RefSeq" id="WP_062661176.1">
    <property type="nucleotide sequence ID" value="NZ_FIZX01000001.1"/>
</dbReference>
<name>A0A128EWB6_9GAMM</name>
<dbReference type="Pfam" id="PF10972">
    <property type="entry name" value="CsiV"/>
    <property type="match status" value="1"/>
</dbReference>
<dbReference type="STRING" id="1796497.GCE9029_00858"/>
<keyword evidence="1" id="KW-0732">Signal</keyword>
<dbReference type="Proteomes" id="UP000071641">
    <property type="component" value="Unassembled WGS sequence"/>
</dbReference>
<dbReference type="InterPro" id="IPR021241">
    <property type="entry name" value="CsiV"/>
</dbReference>
<accession>A0A128EWB6</accession>
<dbReference type="EMBL" id="FIZX01000001">
    <property type="protein sequence ID" value="CZF78480.1"/>
    <property type="molecule type" value="Genomic_DNA"/>
</dbReference>
<dbReference type="AlphaFoldDB" id="A0A128EWB6"/>
<organism evidence="2 3">
    <name type="scientific">Grimontia celer</name>
    <dbReference type="NCBI Taxonomy" id="1796497"/>
    <lineage>
        <taxon>Bacteria</taxon>
        <taxon>Pseudomonadati</taxon>
        <taxon>Pseudomonadota</taxon>
        <taxon>Gammaproteobacteria</taxon>
        <taxon>Vibrionales</taxon>
        <taxon>Vibrionaceae</taxon>
        <taxon>Grimontia</taxon>
    </lineage>
</organism>
<protein>
    <recommendedName>
        <fullName evidence="4">Peptidoglycan-binding protein CsiV</fullName>
    </recommendedName>
</protein>
<proteinExistence type="predicted"/>
<feature type="chain" id="PRO_5007281735" description="Peptidoglycan-binding protein CsiV" evidence="1">
    <location>
        <begin position="19"/>
        <end position="274"/>
    </location>
</feature>
<feature type="signal peptide" evidence="1">
    <location>
        <begin position="1"/>
        <end position="18"/>
    </location>
</feature>
<evidence type="ECO:0000313" key="3">
    <source>
        <dbReference type="Proteomes" id="UP000071641"/>
    </source>
</evidence>
<dbReference type="OrthoDB" id="5566524at2"/>
<gene>
    <name evidence="2" type="ORF">GCE9029_00858</name>
</gene>
<evidence type="ECO:0008006" key="4">
    <source>
        <dbReference type="Google" id="ProtNLM"/>
    </source>
</evidence>
<reference evidence="3" key="1">
    <citation type="submission" date="2016-02" db="EMBL/GenBank/DDBJ databases">
        <authorList>
            <person name="Rodrigo-Torres Lidia"/>
            <person name="Arahal R.David."/>
        </authorList>
    </citation>
    <scope>NUCLEOTIDE SEQUENCE [LARGE SCALE GENOMIC DNA]</scope>
    <source>
        <strain evidence="3">CECT 9029</strain>
    </source>
</reference>
<sequence length="274" mass="30855">MKKLIILLLCVISWPSFAERWFDVEVIVFKRNQNPDAVQENWPDAQPDINLSGAVSVFDKQTLAARGLQVLPKNQWQLNAEYNRLANHAGFKPLAHVAWRQNDGGRGSMPKLRFTAGRNFGDSFYKDGTSKDAPLVTSESAPDGYQPTDKVSGPMYELDGFIRVYVQHYLFIETDLALREPGERKVLKEVQAVPVPLDNQVATEVEGVTAEGSNIAAVTEGSALTGLQKLERTYSIEKYLKSYGFEQKRRMRSGEIHYLDHPLMGLIIQVTRVE</sequence>